<reference evidence="2 3" key="2">
    <citation type="submission" date="2018-10" db="EMBL/GenBank/DDBJ databases">
        <authorList>
            <consortium name="Pathogen Informatics"/>
        </authorList>
    </citation>
    <scope>NUCLEOTIDE SEQUENCE [LARGE SCALE GENOMIC DNA]</scope>
</reference>
<reference evidence="4" key="1">
    <citation type="submission" date="2017-02" db="UniProtKB">
        <authorList>
            <consortium name="WormBaseParasite"/>
        </authorList>
    </citation>
    <scope>IDENTIFICATION</scope>
</reference>
<dbReference type="EMBL" id="UXUI01007360">
    <property type="protein sequence ID" value="VDD87189.1"/>
    <property type="molecule type" value="Genomic_DNA"/>
</dbReference>
<dbReference type="WBParaSite" id="EVEC_0000262401-mRNA-1">
    <property type="protein sequence ID" value="EVEC_0000262401-mRNA-1"/>
    <property type="gene ID" value="EVEC_0000262401"/>
</dbReference>
<feature type="compositionally biased region" description="Pro residues" evidence="1">
    <location>
        <begin position="89"/>
        <end position="101"/>
    </location>
</feature>
<protein>
    <submittedName>
        <fullName evidence="2 4">Uncharacterized protein</fullName>
    </submittedName>
</protein>
<accession>A0A0N4UYH1</accession>
<sequence length="163" mass="18110">MSDVLTEREVENPFESIATRAPPTQFGNTGDPHLFRPPSTSVRQLFPLETRHQQNDNVAITPKYHPDNSRGRLTYEQLVGVYQAAKPESPFPVTPKSPPPSTTASDGSGGRGSGINRSKSSGVDRMRKLRWEFLAKMKETNFENINFYSPTVVALPIPPSIDE</sequence>
<evidence type="ECO:0000256" key="1">
    <source>
        <dbReference type="SAM" id="MobiDB-lite"/>
    </source>
</evidence>
<feature type="region of interest" description="Disordered" evidence="1">
    <location>
        <begin position="1"/>
        <end position="71"/>
    </location>
</feature>
<name>A0A0N4UYH1_ENTVE</name>
<evidence type="ECO:0000313" key="3">
    <source>
        <dbReference type="Proteomes" id="UP000274131"/>
    </source>
</evidence>
<organism evidence="4">
    <name type="scientific">Enterobius vermicularis</name>
    <name type="common">Human pinworm</name>
    <dbReference type="NCBI Taxonomy" id="51028"/>
    <lineage>
        <taxon>Eukaryota</taxon>
        <taxon>Metazoa</taxon>
        <taxon>Ecdysozoa</taxon>
        <taxon>Nematoda</taxon>
        <taxon>Chromadorea</taxon>
        <taxon>Rhabditida</taxon>
        <taxon>Spirurina</taxon>
        <taxon>Oxyuridomorpha</taxon>
        <taxon>Oxyuroidea</taxon>
        <taxon>Oxyuridae</taxon>
        <taxon>Enterobius</taxon>
    </lineage>
</organism>
<feature type="compositionally biased region" description="Basic and acidic residues" evidence="1">
    <location>
        <begin position="1"/>
        <end position="11"/>
    </location>
</feature>
<feature type="region of interest" description="Disordered" evidence="1">
    <location>
        <begin position="86"/>
        <end position="122"/>
    </location>
</feature>
<keyword evidence="3" id="KW-1185">Reference proteome</keyword>
<dbReference type="AlphaFoldDB" id="A0A0N4UYH1"/>
<gene>
    <name evidence="2" type="ORF">EVEC_LOCUS2332</name>
</gene>
<evidence type="ECO:0000313" key="2">
    <source>
        <dbReference type="EMBL" id="VDD87189.1"/>
    </source>
</evidence>
<evidence type="ECO:0000313" key="4">
    <source>
        <dbReference type="WBParaSite" id="EVEC_0000262401-mRNA-1"/>
    </source>
</evidence>
<dbReference type="Proteomes" id="UP000274131">
    <property type="component" value="Unassembled WGS sequence"/>
</dbReference>
<proteinExistence type="predicted"/>